<dbReference type="AlphaFoldDB" id="A0A4Y7Q2V6"/>
<organism evidence="9 10">
    <name type="scientific">Rickenella mellea</name>
    <dbReference type="NCBI Taxonomy" id="50990"/>
    <lineage>
        <taxon>Eukaryota</taxon>
        <taxon>Fungi</taxon>
        <taxon>Dikarya</taxon>
        <taxon>Basidiomycota</taxon>
        <taxon>Agaricomycotina</taxon>
        <taxon>Agaricomycetes</taxon>
        <taxon>Hymenochaetales</taxon>
        <taxon>Rickenellaceae</taxon>
        <taxon>Rickenella</taxon>
    </lineage>
</organism>
<dbReference type="EC" id="3.2.1.51" evidence="3"/>
<dbReference type="SUPFAM" id="SSF51445">
    <property type="entry name" value="(Trans)glycosidases"/>
    <property type="match status" value="1"/>
</dbReference>
<evidence type="ECO:0000313" key="9">
    <source>
        <dbReference type="EMBL" id="TDL21983.1"/>
    </source>
</evidence>
<dbReference type="EMBL" id="ML170177">
    <property type="protein sequence ID" value="TDL21983.1"/>
    <property type="molecule type" value="Genomic_DNA"/>
</dbReference>
<dbReference type="SMART" id="SM00812">
    <property type="entry name" value="Alpha_L_fucos"/>
    <property type="match status" value="1"/>
</dbReference>
<comment type="similarity">
    <text evidence="2">Belongs to the glycosyl hydrolase 29 family.</text>
</comment>
<dbReference type="PANTHER" id="PTHR10030">
    <property type="entry name" value="ALPHA-L-FUCOSIDASE"/>
    <property type="match status" value="1"/>
</dbReference>
<dbReference type="VEuPathDB" id="FungiDB:BD410DRAFT_789064"/>
<reference evidence="9 10" key="1">
    <citation type="submission" date="2018-06" db="EMBL/GenBank/DDBJ databases">
        <title>A transcriptomic atlas of mushroom development highlights an independent origin of complex multicellularity.</title>
        <authorList>
            <consortium name="DOE Joint Genome Institute"/>
            <person name="Krizsan K."/>
            <person name="Almasi E."/>
            <person name="Merenyi Z."/>
            <person name="Sahu N."/>
            <person name="Viragh M."/>
            <person name="Koszo T."/>
            <person name="Mondo S."/>
            <person name="Kiss B."/>
            <person name="Balint B."/>
            <person name="Kues U."/>
            <person name="Barry K."/>
            <person name="Hegedus J.C."/>
            <person name="Henrissat B."/>
            <person name="Johnson J."/>
            <person name="Lipzen A."/>
            <person name="Ohm R."/>
            <person name="Nagy I."/>
            <person name="Pangilinan J."/>
            <person name="Yan J."/>
            <person name="Xiong Y."/>
            <person name="Grigoriev I.V."/>
            <person name="Hibbett D.S."/>
            <person name="Nagy L.G."/>
        </authorList>
    </citation>
    <scope>NUCLEOTIDE SEQUENCE [LARGE SCALE GENOMIC DNA]</scope>
    <source>
        <strain evidence="9 10">SZMC22713</strain>
    </source>
</reference>
<dbReference type="PANTHER" id="PTHR10030:SF37">
    <property type="entry name" value="ALPHA-L-FUCOSIDASE-RELATED"/>
    <property type="match status" value="1"/>
</dbReference>
<feature type="signal peptide" evidence="7">
    <location>
        <begin position="1"/>
        <end position="27"/>
    </location>
</feature>
<feature type="domain" description="Glycoside hydrolase family 29 N-terminal" evidence="8">
    <location>
        <begin position="219"/>
        <end position="565"/>
    </location>
</feature>
<dbReference type="InterPro" id="IPR000933">
    <property type="entry name" value="Glyco_hydro_29"/>
</dbReference>
<dbReference type="PRINTS" id="PR00741">
    <property type="entry name" value="GLHYDRLASE29"/>
</dbReference>
<keyword evidence="6" id="KW-0326">Glycosidase</keyword>
<protein>
    <recommendedName>
        <fullName evidence="3">alpha-L-fucosidase</fullName>
        <ecNumber evidence="3">3.2.1.51</ecNumber>
    </recommendedName>
</protein>
<keyword evidence="10" id="KW-1185">Reference proteome</keyword>
<dbReference type="InterPro" id="IPR057739">
    <property type="entry name" value="Glyco_hydro_29_N"/>
</dbReference>
<evidence type="ECO:0000256" key="5">
    <source>
        <dbReference type="ARBA" id="ARBA00022801"/>
    </source>
</evidence>
<evidence type="ECO:0000256" key="4">
    <source>
        <dbReference type="ARBA" id="ARBA00022729"/>
    </source>
</evidence>
<evidence type="ECO:0000256" key="1">
    <source>
        <dbReference type="ARBA" id="ARBA00004071"/>
    </source>
</evidence>
<sequence>MKPWIHSLTASFLCYACSLVKYSDCQARPWCVSVSKTGSLVGGEGNTIARYLNGAPHCSSADHDASIRRSNDDTQFASAHYNLKGSQQPLVYPEELKASHTNSPSIEVVAVRFAQKWDTIDGVKAQIVEIKIANTEKHQTLNTSITSAHTVNLVGNGITTRQNGSLYRLVAGDEVVVSVLVSTSSSKGAVIVEVRNSSGDIVLRSKNWPIAPLRTSWPKDNTVLNTHESPQWFNDAKYGIFIHWGPYSVPAWAPSHVYAEWYGYSLHDTPHDERNPTYAHHKKKFGKHVVYDDFIAKFTGEKFNPTEWLNLFDDAGAKYFVFVTKHHDGYALFDTGNTSNRNSLKLGPKRDFLDELFTAAIAHKPDLRRGTYFTMPEWFNPDYKKYGWGAFPGGPIKNPFTGKDEPFTGRVPIDDYLTDLQLPQQLTLIEKYGTEIMWCDIGGANLYADMASHYYNYAWSQGRQVTVDNRCGDAADFDTPEYERFSEIHERKWETTEGMDPWSFGLNKATPDEHYKNATTIITKLVDIVSKNGNYLLDVGPNAAGEIIPAMADNLREAGAWLKYGGPCVYNTRYWHKGAEDSSGTVRFLQTPTTFCIVSLKKPTGGNLTVDTTTPILPGDTIQLLGGPKRELPWSISKGKLSITVSDDDLNSVQFAWAFQVTYAVR</sequence>
<comment type="function">
    <text evidence="1">Alpha-L-fucosidase is responsible for hydrolyzing the alpha-1,6-linked fucose joined to the reducing-end N-acetylglucosamine of the carbohydrate moieties of glycoproteins.</text>
</comment>
<name>A0A4Y7Q2V6_9AGAM</name>
<accession>A0A4Y7Q2V6</accession>
<keyword evidence="4 7" id="KW-0732">Signal</keyword>
<dbReference type="STRING" id="50990.A0A4Y7Q2V6"/>
<evidence type="ECO:0000256" key="7">
    <source>
        <dbReference type="SAM" id="SignalP"/>
    </source>
</evidence>
<dbReference type="GO" id="GO:0016139">
    <property type="term" value="P:glycoside catabolic process"/>
    <property type="evidence" value="ECO:0007669"/>
    <property type="project" value="TreeGrafter"/>
</dbReference>
<evidence type="ECO:0000256" key="3">
    <source>
        <dbReference type="ARBA" id="ARBA00012662"/>
    </source>
</evidence>
<evidence type="ECO:0000256" key="2">
    <source>
        <dbReference type="ARBA" id="ARBA00007951"/>
    </source>
</evidence>
<dbReference type="Pfam" id="PF01120">
    <property type="entry name" value="Alpha_L_fucos"/>
    <property type="match status" value="1"/>
</dbReference>
<dbReference type="InterPro" id="IPR016286">
    <property type="entry name" value="FUC_metazoa-typ"/>
</dbReference>
<evidence type="ECO:0000256" key="6">
    <source>
        <dbReference type="ARBA" id="ARBA00023295"/>
    </source>
</evidence>
<gene>
    <name evidence="9" type="ORF">BD410DRAFT_789064</name>
</gene>
<feature type="chain" id="PRO_5021401864" description="alpha-L-fucosidase" evidence="7">
    <location>
        <begin position="28"/>
        <end position="666"/>
    </location>
</feature>
<dbReference type="InterPro" id="IPR017853">
    <property type="entry name" value="GH"/>
</dbReference>
<dbReference type="OrthoDB" id="6039950at2759"/>
<dbReference type="Proteomes" id="UP000294933">
    <property type="component" value="Unassembled WGS sequence"/>
</dbReference>
<evidence type="ECO:0000259" key="8">
    <source>
        <dbReference type="Pfam" id="PF01120"/>
    </source>
</evidence>
<evidence type="ECO:0000313" key="10">
    <source>
        <dbReference type="Proteomes" id="UP000294933"/>
    </source>
</evidence>
<dbReference type="Gene3D" id="3.20.20.80">
    <property type="entry name" value="Glycosidases"/>
    <property type="match status" value="1"/>
</dbReference>
<proteinExistence type="inferred from homology"/>
<dbReference type="GO" id="GO:0006004">
    <property type="term" value="P:fucose metabolic process"/>
    <property type="evidence" value="ECO:0007669"/>
    <property type="project" value="InterPro"/>
</dbReference>
<dbReference type="GO" id="GO:0004560">
    <property type="term" value="F:alpha-L-fucosidase activity"/>
    <property type="evidence" value="ECO:0007669"/>
    <property type="project" value="UniProtKB-EC"/>
</dbReference>
<keyword evidence="5 9" id="KW-0378">Hydrolase</keyword>